<evidence type="ECO:0000313" key="3">
    <source>
        <dbReference type="Proteomes" id="UP000447355"/>
    </source>
</evidence>
<evidence type="ECO:0008006" key="4">
    <source>
        <dbReference type="Google" id="ProtNLM"/>
    </source>
</evidence>
<dbReference type="PROSITE" id="PS51257">
    <property type="entry name" value="PROKAR_LIPOPROTEIN"/>
    <property type="match status" value="1"/>
</dbReference>
<name>A0A845GLW6_9BURK</name>
<feature type="chain" id="PRO_5032565735" description="Transporter substrate-binding domain-containing protein" evidence="1">
    <location>
        <begin position="21"/>
        <end position="265"/>
    </location>
</feature>
<keyword evidence="1" id="KW-0732">Signal</keyword>
<feature type="signal peptide" evidence="1">
    <location>
        <begin position="1"/>
        <end position="20"/>
    </location>
</feature>
<sequence length="265" mass="28903">MAIRAGILLMLATLAPVAHGAGACTPLRVGYMDQNRPPYWIGEGEQVPEPPGAAVDLIRSAVMESGFNCPPTLVRLPVARLRVALEAGDIDMTPLGELPSYAPSVALPRDKDGNVDLNRALHNTLVVLVRASDKLPASTNPGEYFRGKVLGATQGSSSNARLRESGLTVDDGARDLERNIEKLKLGRVDGVVVNLVKPEHLAATLKRYRGVVVQLPQPLINTRLWLAFNASYYRAHPAQVEALWSWLDAHRGHLGTFVQRYRKPD</sequence>
<comment type="caution">
    <text evidence="2">The sequence shown here is derived from an EMBL/GenBank/DDBJ whole genome shotgun (WGS) entry which is preliminary data.</text>
</comment>
<proteinExistence type="predicted"/>
<dbReference type="AlphaFoldDB" id="A0A845GLW6"/>
<accession>A0A845GLW6</accession>
<protein>
    <recommendedName>
        <fullName evidence="4">Transporter substrate-binding domain-containing protein</fullName>
    </recommendedName>
</protein>
<dbReference type="SUPFAM" id="SSF53850">
    <property type="entry name" value="Periplasmic binding protein-like II"/>
    <property type="match status" value="1"/>
</dbReference>
<dbReference type="RefSeq" id="WP_161083623.1">
    <property type="nucleotide sequence ID" value="NZ_WWCX01000014.1"/>
</dbReference>
<evidence type="ECO:0000256" key="1">
    <source>
        <dbReference type="SAM" id="SignalP"/>
    </source>
</evidence>
<dbReference type="Gene3D" id="3.40.190.10">
    <property type="entry name" value="Periplasmic binding protein-like II"/>
    <property type="match status" value="2"/>
</dbReference>
<organism evidence="2 3">
    <name type="scientific">Duganella vulcania</name>
    <dbReference type="NCBI Taxonomy" id="2692166"/>
    <lineage>
        <taxon>Bacteria</taxon>
        <taxon>Pseudomonadati</taxon>
        <taxon>Pseudomonadota</taxon>
        <taxon>Betaproteobacteria</taxon>
        <taxon>Burkholderiales</taxon>
        <taxon>Oxalobacteraceae</taxon>
        <taxon>Telluria group</taxon>
        <taxon>Duganella</taxon>
    </lineage>
</organism>
<evidence type="ECO:0000313" key="2">
    <source>
        <dbReference type="EMBL" id="MYM94450.1"/>
    </source>
</evidence>
<reference evidence="2" key="1">
    <citation type="submission" date="2019-12" db="EMBL/GenBank/DDBJ databases">
        <title>Novel species isolated from a subtropical stream in China.</title>
        <authorList>
            <person name="Lu H."/>
        </authorList>
    </citation>
    <scope>NUCLEOTIDE SEQUENCE [LARGE SCALE GENOMIC DNA]</scope>
    <source>
        <strain evidence="2">FT81W</strain>
    </source>
</reference>
<dbReference type="Proteomes" id="UP000447355">
    <property type="component" value="Unassembled WGS sequence"/>
</dbReference>
<gene>
    <name evidence="2" type="ORF">GTP90_11330</name>
</gene>
<dbReference type="EMBL" id="WWCX01000014">
    <property type="protein sequence ID" value="MYM94450.1"/>
    <property type="molecule type" value="Genomic_DNA"/>
</dbReference>